<evidence type="ECO:0000256" key="5">
    <source>
        <dbReference type="ARBA" id="ARBA00023125"/>
    </source>
</evidence>
<keyword evidence="6" id="KW-0804">Transcription</keyword>
<dbReference type="InterPro" id="IPR050234">
    <property type="entry name" value="Nuclear_hormone_rcpt_NR1"/>
</dbReference>
<dbReference type="CDD" id="cd07179">
    <property type="entry name" value="2DBD_NR_DBD2"/>
    <property type="match status" value="1"/>
</dbReference>
<accession>Q49MA6</accession>
<feature type="domain" description="Nuclear receptor" evidence="10">
    <location>
        <begin position="391"/>
        <end position="468"/>
    </location>
</feature>
<evidence type="ECO:0000313" key="12">
    <source>
        <dbReference type="EMBL" id="AAW88550.2"/>
    </source>
</evidence>
<dbReference type="SUPFAM" id="SSF48508">
    <property type="entry name" value="Nuclear receptor ligand-binding domain"/>
    <property type="match status" value="1"/>
</dbReference>
<feature type="compositionally biased region" description="Low complexity" evidence="9">
    <location>
        <begin position="49"/>
        <end position="61"/>
    </location>
</feature>
<dbReference type="InterPro" id="IPR001628">
    <property type="entry name" value="Znf_hrmn_rcpt"/>
</dbReference>
<dbReference type="GO" id="GO:0030154">
    <property type="term" value="P:cell differentiation"/>
    <property type="evidence" value="ECO:0007669"/>
    <property type="project" value="TreeGrafter"/>
</dbReference>
<dbReference type="GO" id="GO:0000978">
    <property type="term" value="F:RNA polymerase II cis-regulatory region sequence-specific DNA binding"/>
    <property type="evidence" value="ECO:0007669"/>
    <property type="project" value="TreeGrafter"/>
</dbReference>
<feature type="domain" description="NR LBD" evidence="11">
    <location>
        <begin position="1614"/>
        <end position="1852"/>
    </location>
</feature>
<organism evidence="12">
    <name type="scientific">Schistosoma mansoni</name>
    <name type="common">Blood fluke</name>
    <dbReference type="NCBI Taxonomy" id="6183"/>
    <lineage>
        <taxon>Eukaryota</taxon>
        <taxon>Metazoa</taxon>
        <taxon>Spiralia</taxon>
        <taxon>Lophotrochozoa</taxon>
        <taxon>Platyhelminthes</taxon>
        <taxon>Trematoda</taxon>
        <taxon>Digenea</taxon>
        <taxon>Strigeidida</taxon>
        <taxon>Schistosomatoidea</taxon>
        <taxon>Schistosomatidae</taxon>
        <taxon>Schistosoma</taxon>
    </lineage>
</organism>
<dbReference type="PROSITE" id="PS00031">
    <property type="entry name" value="NUCLEAR_REC_DBD_1"/>
    <property type="match status" value="1"/>
</dbReference>
<dbReference type="PANTHER" id="PTHR24082:SF473">
    <property type="entry name" value="ECDYSONE-INDUCED PROTEIN 75B, ISOFORM B"/>
    <property type="match status" value="1"/>
</dbReference>
<dbReference type="GO" id="GO:0004879">
    <property type="term" value="F:nuclear receptor activity"/>
    <property type="evidence" value="ECO:0007669"/>
    <property type="project" value="TreeGrafter"/>
</dbReference>
<feature type="domain" description="Nuclear receptor" evidence="10">
    <location>
        <begin position="476"/>
        <end position="553"/>
    </location>
</feature>
<evidence type="ECO:0000256" key="9">
    <source>
        <dbReference type="SAM" id="MobiDB-lite"/>
    </source>
</evidence>
<dbReference type="Pfam" id="PF00105">
    <property type="entry name" value="zf-C4"/>
    <property type="match status" value="2"/>
</dbReference>
<feature type="region of interest" description="Disordered" evidence="9">
    <location>
        <begin position="38"/>
        <end position="61"/>
    </location>
</feature>
<evidence type="ECO:0000256" key="2">
    <source>
        <dbReference type="ARBA" id="ARBA00022771"/>
    </source>
</evidence>
<sequence>MTNIMMYSRLENENQSLCNSLSSSSTSSLTSPTVILHHHHHPNHHSHQHQQQQQQTQIAHPQHLKTYQHNSHRFEHHHHNHQQREELCHSDSAPFYYDSPMLSWNQTNSPSQSLPSNSLMFLTANKNFHLQSEQNLMGSNPSLDVSSQHHSCLNHHHHPHQQHHQEQSQFTKSVQSQSHYHHQHHCNFQITHNHHSLNQLTNIMSNRSTNNSSSLLQLPQIAIRSGVETLSTMANQVPAYHLNSTCFPVEKIENMFQRDNNNNNNNLSLNNITTRNDYMNFNLPITTTQSFMASSPSLSISSSSTFPLLTTQSHGTKNKCIYKNLNNRNVQKSVNNLRLFNVNDQSSLKTFNVNDTPANLSVMNTTKATVMGITSISNNKGILCGLNMKDRKPCDICGDVAAGFHCNAYVCEACKKFFIRSSKGENFTKYTCTKSNTCEINKDTRTHCQRCRYQKCIRLGMVLPGAAVFPVTDISEIPCRVCGAKSSGFHFGAITCEGCKGFFRRTINERESQRYTCRNGGNCAVTGATRNNCKSCRYRRCLAVGMSKHAVVSALQPNAIKHRCAVEIEQIRSAVSNSTVHFKQHSKSNCSVISNYHSSYNLLSPINNSLHKPNDSINQDHYEYKINDNDNNNNNISKEGMISNQKDCLNQSIVKTTNLTHLITTPYQQLTTTESNINVKLTEQDKEIHELSDNDNNLRIPSKVDFTSLYQHCTPSVHVRKMYHQDSNEIQFCENNCLSSQDDEFFINATSQLSSTSTNSEAMILVATGTSSPPPPPSMTTIITTTKSMSENVNFLNKQKEFNELMNTDYSSIGLMNLSRAAQFYSQHEKDFQMQYDINNFESNSDLCKNKCNIVKTRRYNQIYLNSTVNNDTTTATTTTTDTIESSTNNQYKKSRKGDKNKEYLHYENLQLKKESNQWDDNVLRTKIIGNEPQLSMSNWNITQGEDINRNNLQQFNSMVRRVDSKEILPTFEANVNIMNENYCILDNNSNDNNNSSNDEFNEIHNSKHMKIDEIMNTSSSPIRNDRTPRYSSQLPSSPLSSLSLCSSLTNATLYSSLKSNCCLNSMESYNLNSTHHSIRIDQQQSNDSFELTEQDDNKLILHHSNHNDCNKFSNSTIITQYNDVQNENYLTNIYEECQDLCSLPTIEQLNTSPTAIIDSNTDRNNIYSSDSTAVHSKRCLFKNLHSFTSSGSQSYSLSKSFLNRYHTLVSVKPKLCNQTNHQENNCHNSKLLSQLNLDKYQQMNNTDSILENLNTSRLYKVIKNDSMNNYSCNDDSIKQENVIVNENQAITSNMSSEWTDNVNLRRKPHTALFFVFQRIHIPKNSKLYPTYNKTIFNDSMESLITPSTYQLNISQDKTDFPIYSNKKDDEYTYELGDNDERNQIKHRQTSGSSSSLLESPIIIIDNQLSTYEDDQMNNRSISPNRKQPDHHHHQQQQQPRLLNLLEKIDLDKELMVEQLKSANITTHSSFNKCIEEISSIDSIKSHYSYNTSNNMFGMVCNNEYESVYSDDNNINDDTIINTSVNNNLTLAKMSSSQFIPIANDILNTSNYLDFYMTNKYTDGNSDEHRESILHSERSISDLHNSPVDLLSSNITNECNETVHVIKLNNQSTANDELLQNIRNATSQLLHCHCKLPENLHFLDETKQNPEIFWHHLMKYFESHIYEIIQFAQSIPNFQELSEFDMKILIQQSIYPIILIQLSQDFNNNKTKEYYYFNIQSQTSLINQFSVCKILFEQINLTNKLLKSLDLNETEIGLLCCVELFHTDGKYLNEPIKINEAYQTILQLLKEYETISLSILDQFNSEKRFYKIISIKHNLDRMNKEHQEIIKILKHENHYLPFSNLYIQLFQLNELHHLNPR</sequence>
<evidence type="ECO:0000259" key="11">
    <source>
        <dbReference type="PROSITE" id="PS51843"/>
    </source>
</evidence>
<dbReference type="GO" id="GO:0045944">
    <property type="term" value="P:positive regulation of transcription by RNA polymerase II"/>
    <property type="evidence" value="ECO:0007669"/>
    <property type="project" value="TreeGrafter"/>
</dbReference>
<evidence type="ECO:0000256" key="4">
    <source>
        <dbReference type="ARBA" id="ARBA00023015"/>
    </source>
</evidence>
<dbReference type="InterPro" id="IPR000536">
    <property type="entry name" value="Nucl_hrmn_rcpt_lig-bd"/>
</dbReference>
<keyword evidence="8" id="KW-0539">Nucleus</keyword>
<evidence type="ECO:0000256" key="8">
    <source>
        <dbReference type="ARBA" id="ARBA00023242"/>
    </source>
</evidence>
<dbReference type="ExpressionAtlas" id="Q49MA6">
    <property type="expression patterns" value="baseline and differential"/>
</dbReference>
<dbReference type="SUPFAM" id="SSF57716">
    <property type="entry name" value="Glucocorticoid receptor-like (DNA-binding domain)"/>
    <property type="match status" value="2"/>
</dbReference>
<feature type="region of interest" description="Disordered" evidence="9">
    <location>
        <begin position="1415"/>
        <end position="1440"/>
    </location>
</feature>
<dbReference type="Pfam" id="PF00104">
    <property type="entry name" value="Hormone_recep"/>
    <property type="match status" value="1"/>
</dbReference>
<evidence type="ECO:0000256" key="1">
    <source>
        <dbReference type="ARBA" id="ARBA00022723"/>
    </source>
</evidence>
<dbReference type="PROSITE" id="PS51030">
    <property type="entry name" value="NUCLEAR_REC_DBD_2"/>
    <property type="match status" value="2"/>
</dbReference>
<dbReference type="InterPro" id="IPR013088">
    <property type="entry name" value="Znf_NHR/GATA"/>
</dbReference>
<reference evidence="12" key="1">
    <citation type="journal article" date="2006" name="Gene">
        <title>Schistosoma mansoni (Platyhelminthes, Trematoda) nuclear receptors: sixteen new members and a novel subfamily.</title>
        <authorList>
            <person name="Wu W."/>
            <person name="Niles E.G."/>
            <person name="El-Sayed N."/>
            <person name="Berriman M."/>
            <person name="Loverde P.T."/>
        </authorList>
    </citation>
    <scope>NUCLEOTIDE SEQUENCE</scope>
</reference>
<evidence type="ECO:0000256" key="6">
    <source>
        <dbReference type="ARBA" id="ARBA00023163"/>
    </source>
</evidence>
<dbReference type="InterPro" id="IPR035500">
    <property type="entry name" value="NHR-like_dom_sf"/>
</dbReference>
<dbReference type="PANTHER" id="PTHR24082">
    <property type="entry name" value="NUCLEAR HORMONE RECEPTOR"/>
    <property type="match status" value="1"/>
</dbReference>
<name>Q49MA6_SCHMA</name>
<dbReference type="GO" id="GO:0008270">
    <property type="term" value="F:zinc ion binding"/>
    <property type="evidence" value="ECO:0007669"/>
    <property type="project" value="UniProtKB-KW"/>
</dbReference>
<keyword evidence="4" id="KW-0805">Transcription regulation</keyword>
<keyword evidence="7 12" id="KW-0675">Receptor</keyword>
<keyword evidence="1" id="KW-0479">Metal-binding</keyword>
<dbReference type="SMART" id="SM00399">
    <property type="entry name" value="ZnF_C4"/>
    <property type="match status" value="2"/>
</dbReference>
<keyword evidence="3" id="KW-0862">Zinc</keyword>
<keyword evidence="2" id="KW-0863">Zinc-finger</keyword>
<evidence type="ECO:0000256" key="7">
    <source>
        <dbReference type="ARBA" id="ARBA00023170"/>
    </source>
</evidence>
<dbReference type="PROSITE" id="PS51843">
    <property type="entry name" value="NR_LBD"/>
    <property type="match status" value="1"/>
</dbReference>
<gene>
    <name evidence="12" type="primary">2DBD-gamma</name>
</gene>
<proteinExistence type="evidence at transcript level"/>
<protein>
    <submittedName>
        <fullName evidence="12">Nuclear receptor 2DBD-gamma</fullName>
    </submittedName>
</protein>
<dbReference type="EMBL" id="AY698061">
    <property type="protein sequence ID" value="AAW88550.2"/>
    <property type="molecule type" value="mRNA"/>
</dbReference>
<feature type="compositionally biased region" description="Basic residues" evidence="9">
    <location>
        <begin position="152"/>
        <end position="162"/>
    </location>
</feature>
<evidence type="ECO:0000256" key="3">
    <source>
        <dbReference type="ARBA" id="ARBA00022833"/>
    </source>
</evidence>
<dbReference type="GO" id="GO:0000122">
    <property type="term" value="P:negative regulation of transcription by RNA polymerase II"/>
    <property type="evidence" value="ECO:0007669"/>
    <property type="project" value="TreeGrafter"/>
</dbReference>
<feature type="compositionally biased region" description="Low complexity" evidence="9">
    <location>
        <begin position="167"/>
        <end position="178"/>
    </location>
</feature>
<dbReference type="SMART" id="SM00430">
    <property type="entry name" value="HOLI"/>
    <property type="match status" value="1"/>
</dbReference>
<dbReference type="Gene3D" id="3.30.50.10">
    <property type="entry name" value="Erythroid Transcription Factor GATA-1, subunit A"/>
    <property type="match status" value="2"/>
</dbReference>
<dbReference type="CDD" id="cd07157">
    <property type="entry name" value="2DBD_NR_DBD1"/>
    <property type="match status" value="1"/>
</dbReference>
<feature type="compositionally biased region" description="Basic residues" evidence="9">
    <location>
        <begin position="38"/>
        <end position="48"/>
    </location>
</feature>
<feature type="region of interest" description="Disordered" evidence="9">
    <location>
        <begin position="142"/>
        <end position="182"/>
    </location>
</feature>
<dbReference type="GO" id="GO:0009755">
    <property type="term" value="P:hormone-mediated signaling pathway"/>
    <property type="evidence" value="ECO:0007669"/>
    <property type="project" value="TreeGrafter"/>
</dbReference>
<dbReference type="HOGENOM" id="CLU_237713_0_0_1"/>
<keyword evidence="5" id="KW-0238">DNA-binding</keyword>
<dbReference type="CDD" id="cd06942">
    <property type="entry name" value="NR_LBD_Sex_1_like"/>
    <property type="match status" value="1"/>
</dbReference>
<dbReference type="PRINTS" id="PR00047">
    <property type="entry name" value="STROIDFINGER"/>
</dbReference>
<evidence type="ECO:0000259" key="10">
    <source>
        <dbReference type="PROSITE" id="PS51030"/>
    </source>
</evidence>
<dbReference type="Gene3D" id="1.10.565.10">
    <property type="entry name" value="Retinoid X Receptor"/>
    <property type="match status" value="1"/>
</dbReference>